<name>A0A9P7G0Y7_9AGAR</name>
<gene>
    <name evidence="1" type="ORF">H0H81_009788</name>
</gene>
<comment type="caution">
    <text evidence="1">The sequence shown here is derived from an EMBL/GenBank/DDBJ whole genome shotgun (WGS) entry which is preliminary data.</text>
</comment>
<accession>A0A9P7G0Y7</accession>
<proteinExistence type="predicted"/>
<dbReference type="OrthoDB" id="2919154at2759"/>
<evidence type="ECO:0008006" key="3">
    <source>
        <dbReference type="Google" id="ProtNLM"/>
    </source>
</evidence>
<evidence type="ECO:0000313" key="1">
    <source>
        <dbReference type="EMBL" id="KAG5638815.1"/>
    </source>
</evidence>
<dbReference type="AlphaFoldDB" id="A0A9P7G0Y7"/>
<reference evidence="1" key="2">
    <citation type="submission" date="2021-10" db="EMBL/GenBank/DDBJ databases">
        <title>Phylogenomics reveals ancestral predisposition of the termite-cultivated fungus Termitomyces towards a domesticated lifestyle.</title>
        <authorList>
            <person name="Auxier B."/>
            <person name="Grum-Grzhimaylo A."/>
            <person name="Cardenas M.E."/>
            <person name="Lodge J.D."/>
            <person name="Laessoe T."/>
            <person name="Pedersen O."/>
            <person name="Smith M.E."/>
            <person name="Kuyper T.W."/>
            <person name="Franco-Molano E.A."/>
            <person name="Baroni T.J."/>
            <person name="Aanen D.K."/>
        </authorList>
    </citation>
    <scope>NUCLEOTIDE SEQUENCE</scope>
    <source>
        <strain evidence="1">D49</strain>
    </source>
</reference>
<reference evidence="1" key="1">
    <citation type="submission" date="2021-02" db="EMBL/GenBank/DDBJ databases">
        <authorList>
            <person name="Nieuwenhuis M."/>
            <person name="Van De Peppel L.J.J."/>
        </authorList>
    </citation>
    <scope>NUCLEOTIDE SEQUENCE</scope>
    <source>
        <strain evidence="1">D49</strain>
    </source>
</reference>
<protein>
    <recommendedName>
        <fullName evidence="3">F-box domain-containing protein</fullName>
    </recommendedName>
</protein>
<evidence type="ECO:0000313" key="2">
    <source>
        <dbReference type="Proteomes" id="UP000717328"/>
    </source>
</evidence>
<sequence>MSSSPILPIEILENIVDLLSDDRVSLLRWALVSRNFTARSQKYLFHRVRLGFPGTSENHFMSARISRFVDSLTPRLVRYIKHLSIYNYIESSVPWLGHDRKLALLLPKIEKLESFTLSGPRDVAANKLSPNLLSVLITMLASAEVSEFNLFEIDSFPIAFLGRYCPCIRSITFSLHRTSTPDSGDNLSLPHLRVPTNAGFVERVVLCAASTCFIAALYEETKLPGTCLSFARVQEIEVGSCDDSTLELIKKLLGDSAATPSLKKLSCNFREVSDFSLSNFMQELHLIWLPCSLRKLQIEILHETGAHFLDWLSVALLNSAEVEGGSRRPLEELVLVIHNKRFPDATATLWEAMDAQCAALDRALSVPAYAVALRRVDIFVEVAREFFYTPYAKTQQNLMEDEVFVSYFSRSIDDLYARLPRLRARGIVSVKWRIRRRGNAA</sequence>
<dbReference type="Proteomes" id="UP000717328">
    <property type="component" value="Unassembled WGS sequence"/>
</dbReference>
<dbReference type="EMBL" id="JABCKI010005743">
    <property type="protein sequence ID" value="KAG5638815.1"/>
    <property type="molecule type" value="Genomic_DNA"/>
</dbReference>
<organism evidence="1 2">
    <name type="scientific">Sphagnurus paluster</name>
    <dbReference type="NCBI Taxonomy" id="117069"/>
    <lineage>
        <taxon>Eukaryota</taxon>
        <taxon>Fungi</taxon>
        <taxon>Dikarya</taxon>
        <taxon>Basidiomycota</taxon>
        <taxon>Agaricomycotina</taxon>
        <taxon>Agaricomycetes</taxon>
        <taxon>Agaricomycetidae</taxon>
        <taxon>Agaricales</taxon>
        <taxon>Tricholomatineae</taxon>
        <taxon>Lyophyllaceae</taxon>
        <taxon>Sphagnurus</taxon>
    </lineage>
</organism>
<keyword evidence="2" id="KW-1185">Reference proteome</keyword>